<organism evidence="2 3">
    <name type="scientific">Stylonychia lemnae</name>
    <name type="common">Ciliate</name>
    <dbReference type="NCBI Taxonomy" id="5949"/>
    <lineage>
        <taxon>Eukaryota</taxon>
        <taxon>Sar</taxon>
        <taxon>Alveolata</taxon>
        <taxon>Ciliophora</taxon>
        <taxon>Intramacronucleata</taxon>
        <taxon>Spirotrichea</taxon>
        <taxon>Stichotrichia</taxon>
        <taxon>Sporadotrichida</taxon>
        <taxon>Oxytrichidae</taxon>
        <taxon>Stylonychinae</taxon>
        <taxon>Stylonychia</taxon>
    </lineage>
</organism>
<dbReference type="AlphaFoldDB" id="A0A078AMD2"/>
<reference evidence="2 3" key="1">
    <citation type="submission" date="2014-06" db="EMBL/GenBank/DDBJ databases">
        <authorList>
            <person name="Swart Estienne"/>
        </authorList>
    </citation>
    <scope>NUCLEOTIDE SEQUENCE [LARGE SCALE GENOMIC DNA]</scope>
    <source>
        <strain evidence="2 3">130c</strain>
    </source>
</reference>
<evidence type="ECO:0000313" key="3">
    <source>
        <dbReference type="Proteomes" id="UP000039865"/>
    </source>
</evidence>
<protein>
    <submittedName>
        <fullName evidence="2">Uncharacterized protein</fullName>
    </submittedName>
</protein>
<accession>A0A078AMD2</accession>
<evidence type="ECO:0000256" key="1">
    <source>
        <dbReference type="SAM" id="Phobius"/>
    </source>
</evidence>
<proteinExistence type="predicted"/>
<keyword evidence="1" id="KW-0472">Membrane</keyword>
<dbReference type="InParanoid" id="A0A078AMD2"/>
<sequence length="177" mass="21060">MMSYLMMKKIKYLQLTEKIFQQKRLRAYVNVLINKATIRKEEQANAVDNVKSSDYYKLKSLIYSFKFFFIQTNDLCDLTTVLGLIFILRKLEIGFFGDLSDEAFERYALMSFIETALELIYTIITPYFIRRFTVYKQFYPSLGGQDTFFKNIVPFTGFVVFMFPLTFIKLLYEPQNQ</sequence>
<dbReference type="Proteomes" id="UP000039865">
    <property type="component" value="Unassembled WGS sequence"/>
</dbReference>
<feature type="transmembrane region" description="Helical" evidence="1">
    <location>
        <begin position="67"/>
        <end position="88"/>
    </location>
</feature>
<evidence type="ECO:0000313" key="2">
    <source>
        <dbReference type="EMBL" id="CDW83334.1"/>
    </source>
</evidence>
<feature type="transmembrane region" description="Helical" evidence="1">
    <location>
        <begin position="108"/>
        <end position="129"/>
    </location>
</feature>
<gene>
    <name evidence="2" type="primary">Contig11307.g12081</name>
    <name evidence="2" type="ORF">STYLEM_12377</name>
</gene>
<name>A0A078AMD2_STYLE</name>
<dbReference type="EMBL" id="CCKQ01011761">
    <property type="protein sequence ID" value="CDW83334.1"/>
    <property type="molecule type" value="Genomic_DNA"/>
</dbReference>
<keyword evidence="3" id="KW-1185">Reference proteome</keyword>
<keyword evidence="1" id="KW-1133">Transmembrane helix</keyword>
<keyword evidence="1" id="KW-0812">Transmembrane</keyword>
<feature type="transmembrane region" description="Helical" evidence="1">
    <location>
        <begin position="149"/>
        <end position="172"/>
    </location>
</feature>